<dbReference type="PANTHER" id="PTHR12419:SF10">
    <property type="entry name" value="DEUBIQUITINASE OTUD6B"/>
    <property type="match status" value="1"/>
</dbReference>
<evidence type="ECO:0000259" key="2">
    <source>
        <dbReference type="PROSITE" id="PS50802"/>
    </source>
</evidence>
<comment type="caution">
    <text evidence="3">The sequence shown here is derived from an EMBL/GenBank/DDBJ whole genome shotgun (WGS) entry which is preliminary data.</text>
</comment>
<dbReference type="PROSITE" id="PS50802">
    <property type="entry name" value="OTU"/>
    <property type="match status" value="1"/>
</dbReference>
<reference evidence="3 4" key="1">
    <citation type="submission" date="2021-08" db="EMBL/GenBank/DDBJ databases">
        <title>Draft Genome Sequence of Phanerochaete sordida strain YK-624.</title>
        <authorList>
            <person name="Mori T."/>
            <person name="Dohra H."/>
            <person name="Suzuki T."/>
            <person name="Kawagishi H."/>
            <person name="Hirai H."/>
        </authorList>
    </citation>
    <scope>NUCLEOTIDE SEQUENCE [LARGE SCALE GENOMIC DNA]</scope>
    <source>
        <strain evidence="3 4">YK-624</strain>
    </source>
</reference>
<evidence type="ECO:0000313" key="4">
    <source>
        <dbReference type="Proteomes" id="UP000703269"/>
    </source>
</evidence>
<proteinExistence type="predicted"/>
<dbReference type="Proteomes" id="UP000703269">
    <property type="component" value="Unassembled WGS sequence"/>
</dbReference>
<sequence length="348" mass="37665">MPTAVQTRPVGGPRSEIDACAPGSKKALSFALTILRSALHPPHAHPPPPRPTRAMGSKRNKIRKVLSPSRAAPPPPPPEPQDDDALMDDLLAQLDEKDQASKAEAATVLGEVAQQKAEQADAAPSRSRSRHQARQARKAALLAEQYGGTQHSEADAKLEAEAREEEATINKTCDELGVKMFEINPDGHCLFSAVADQLAILGILPSNQATYVATRHAAADYIQAHPDDFLPFLPSFEDEDGSTDSGLMSPKEFEAYCAKIRDTAVWGGEPEIMALTQAYNVPIHVIQGPAPHIVVHNPSDAPPADESRVVRISYHRRMYGLGEHYNSLRPKRTISNGIKSIFTGTSPP</sequence>
<dbReference type="EMBL" id="BPQB01000005">
    <property type="protein sequence ID" value="GJE87204.1"/>
    <property type="molecule type" value="Genomic_DNA"/>
</dbReference>
<dbReference type="CDD" id="cd22748">
    <property type="entry name" value="OTU_OTUD6-like"/>
    <property type="match status" value="1"/>
</dbReference>
<feature type="region of interest" description="Disordered" evidence="1">
    <location>
        <begin position="115"/>
        <end position="139"/>
    </location>
</feature>
<dbReference type="GO" id="GO:0016579">
    <property type="term" value="P:protein deubiquitination"/>
    <property type="evidence" value="ECO:0007669"/>
    <property type="project" value="TreeGrafter"/>
</dbReference>
<feature type="region of interest" description="Disordered" evidence="1">
    <location>
        <begin position="38"/>
        <end position="85"/>
    </location>
</feature>
<feature type="domain" description="OTU" evidence="2">
    <location>
        <begin position="178"/>
        <end position="331"/>
    </location>
</feature>
<protein>
    <submittedName>
        <fullName evidence="3">OTU-like cysteine protease</fullName>
    </submittedName>
</protein>
<dbReference type="Gene3D" id="3.90.70.80">
    <property type="match status" value="1"/>
</dbReference>
<dbReference type="GO" id="GO:0006508">
    <property type="term" value="P:proteolysis"/>
    <property type="evidence" value="ECO:0007669"/>
    <property type="project" value="UniProtKB-KW"/>
</dbReference>
<dbReference type="InterPro" id="IPR003323">
    <property type="entry name" value="OTU_dom"/>
</dbReference>
<dbReference type="InterPro" id="IPR038765">
    <property type="entry name" value="Papain-like_cys_pep_sf"/>
</dbReference>
<dbReference type="GO" id="GO:0004843">
    <property type="term" value="F:cysteine-type deubiquitinase activity"/>
    <property type="evidence" value="ECO:0007669"/>
    <property type="project" value="TreeGrafter"/>
</dbReference>
<dbReference type="SUPFAM" id="SSF54001">
    <property type="entry name" value="Cysteine proteinases"/>
    <property type="match status" value="1"/>
</dbReference>
<keyword evidence="4" id="KW-1185">Reference proteome</keyword>
<feature type="region of interest" description="Disordered" evidence="1">
    <location>
        <begin position="1"/>
        <end position="21"/>
    </location>
</feature>
<keyword evidence="3" id="KW-0645">Protease</keyword>
<gene>
    <name evidence="3" type="ORF">PsYK624_032870</name>
</gene>
<keyword evidence="3" id="KW-0378">Hydrolase</keyword>
<evidence type="ECO:0000256" key="1">
    <source>
        <dbReference type="SAM" id="MobiDB-lite"/>
    </source>
</evidence>
<organism evidence="3 4">
    <name type="scientific">Phanerochaete sordida</name>
    <dbReference type="NCBI Taxonomy" id="48140"/>
    <lineage>
        <taxon>Eukaryota</taxon>
        <taxon>Fungi</taxon>
        <taxon>Dikarya</taxon>
        <taxon>Basidiomycota</taxon>
        <taxon>Agaricomycotina</taxon>
        <taxon>Agaricomycetes</taxon>
        <taxon>Polyporales</taxon>
        <taxon>Phanerochaetaceae</taxon>
        <taxon>Phanerochaete</taxon>
    </lineage>
</organism>
<feature type="compositionally biased region" description="Basic residues" evidence="1">
    <location>
        <begin position="127"/>
        <end position="137"/>
    </location>
</feature>
<accession>A0A9P3LA55</accession>
<evidence type="ECO:0000313" key="3">
    <source>
        <dbReference type="EMBL" id="GJE87204.1"/>
    </source>
</evidence>
<name>A0A9P3LA55_9APHY</name>
<dbReference type="PANTHER" id="PTHR12419">
    <property type="entry name" value="OTU DOMAIN CONTAINING PROTEIN"/>
    <property type="match status" value="1"/>
</dbReference>
<dbReference type="InterPro" id="IPR050704">
    <property type="entry name" value="Peptidase_C85-like"/>
</dbReference>
<dbReference type="AlphaFoldDB" id="A0A9P3LA55"/>
<dbReference type="OrthoDB" id="415023at2759"/>
<dbReference type="Pfam" id="PF02338">
    <property type="entry name" value="OTU"/>
    <property type="match status" value="1"/>
</dbReference>